<reference evidence="6" key="1">
    <citation type="submission" date="2017-02" db="UniProtKB">
        <authorList>
            <consortium name="WormBaseParasite"/>
        </authorList>
    </citation>
    <scope>IDENTIFICATION</scope>
</reference>
<accession>A0A0M3IZX3</accession>
<dbReference type="Pfam" id="PF05380">
    <property type="entry name" value="Peptidase_A17"/>
    <property type="match status" value="1"/>
</dbReference>
<dbReference type="OrthoDB" id="5847693at2759"/>
<organism evidence="6">
    <name type="scientific">Anisakis simplex</name>
    <name type="common">Herring worm</name>
    <dbReference type="NCBI Taxonomy" id="6269"/>
    <lineage>
        <taxon>Eukaryota</taxon>
        <taxon>Metazoa</taxon>
        <taxon>Ecdysozoa</taxon>
        <taxon>Nematoda</taxon>
        <taxon>Chromadorea</taxon>
        <taxon>Rhabditida</taxon>
        <taxon>Spirurina</taxon>
        <taxon>Ascaridomorpha</taxon>
        <taxon>Ascaridoidea</taxon>
        <taxon>Anisakidae</taxon>
        <taxon>Anisakis</taxon>
        <taxon>Anisakis simplex complex</taxon>
    </lineage>
</organism>
<dbReference type="InterPro" id="IPR040676">
    <property type="entry name" value="DUF5641"/>
</dbReference>
<evidence type="ECO:0000256" key="2">
    <source>
        <dbReference type="SAM" id="Phobius"/>
    </source>
</evidence>
<dbReference type="WBParaSite" id="ASIM_0000080701-mRNA-1">
    <property type="protein sequence ID" value="ASIM_0000080701-mRNA-1"/>
    <property type="gene ID" value="ASIM_0000080701"/>
</dbReference>
<keyword evidence="5" id="KW-1185">Reference proteome</keyword>
<evidence type="ECO:0000256" key="1">
    <source>
        <dbReference type="SAM" id="MobiDB-lite"/>
    </source>
</evidence>
<feature type="transmembrane region" description="Helical" evidence="2">
    <location>
        <begin position="1122"/>
        <end position="1144"/>
    </location>
</feature>
<sequence length="1211" mass="139120">MQWHANTDHLTLTMKPPPTAPITKRSLLRYIAQFFDPLGFQAPVIITYKILLQDITKTGADWDEPLKPQYQNQWSRLQAYYSQSPIKIARLQPMAMAELHIFADASSRAYATAIYFKQENQVTLFYAKARLCPIKGLTIPQLELLAILISVRASNFIIKQLNLVNIKRTIWTDSKCALAWINSGSSEKLSRYVRNRLNEVRLTKDIAYAYVPTEDNPADVATRGLSWENFITEDKWWNGPRWLRNDQSKWPFTPTVPAHGNENTPDPPSKVASNASTVIQCLEPTQFIDAKKFSSWTRLVDIVAWMLRFLHNARHSTNTYLDEISSTGLLSANDRRIAEHYLIRQVQNSSISTKEIQRWQLIQDAKGIWRCHGRLAETVLPRAEQFPIFLPRGVYERLIGLTKNCMRKAVGRRLLTDATLRTFVTEVEAVLNERPLTYVENENIEVLRPIDYLRPRAHLALSMKENAEMEAEFNPHPPSTRQQFLDEWRKSEEYRNKFWIIWSREYLQLLREREQQLHKGPYAQERRTPRIGEVVLLNEQNRPRCMWRLARIVETPEGSGHAIRTARIKLATGRTLVRSIAHLYPLEVTLTDTIANNSTPTPKQTQFPRLNSTFTHHTTILTIVSLIMLAVPAQSTFSAQLCPYKQTGIFMRLPPPINCTSNVIQNWSRQQAAVYRRHLIPLNATFCSKYTRTVCTWAFLRWSLQVVSDVHSIDSVPLKDCQKLHQQKSLGSIELQSTNSSHKWTSRNPVHYSYAFFGEDCQSTVNYAVEEGEVVLFDGHSSIDSFTRTKGCSPKQNHCFTAHETIMWNISDLHSQCQYKLDGIYAAQVSSTEIFVHILQEAFVIIPKQPALLQGCHITNPVYTENDIVISFDSPETHDPLQDDDAVAQEESRIFMQEKIKGRPNIINPVLQYLQDIERKRNALKWCSVKNEFHAIVRWISIHDPTSAVRLLLGRSDVSARQVGHTLLVSKCHRVPATDIRWDHHRNGKCFERLPVTIDGRNVFVEPYTHDVVTESQELSCTLYKLPVNVSEIADNNLEILTNRTIQTIFNAKQPKDISLQFIHLALDHLQSSNLAYEESSTTNQTQRSWWTSSEEQLKELGHQVEKTTEEISQTLISVAHYWRWITAGGALVITAAAAVFICVQCPVKELQTPFSQQESTTDAEMSDSPPLQTTDRKIRPVSHYPYKPPAIPNSLRGPLQRKQHRNSSNF</sequence>
<evidence type="ECO:0000313" key="5">
    <source>
        <dbReference type="Proteomes" id="UP000267096"/>
    </source>
</evidence>
<dbReference type="AlphaFoldDB" id="A0A0M3IZX3"/>
<dbReference type="InterPro" id="IPR008042">
    <property type="entry name" value="Retrotrans_Pao"/>
</dbReference>
<dbReference type="Gene3D" id="1.20.5.1890">
    <property type="match status" value="1"/>
</dbReference>
<keyword evidence="2" id="KW-0812">Transmembrane</keyword>
<protein>
    <submittedName>
        <fullName evidence="6">DUF5641 domain-containing protein</fullName>
    </submittedName>
</protein>
<evidence type="ECO:0000259" key="3">
    <source>
        <dbReference type="Pfam" id="PF18701"/>
    </source>
</evidence>
<dbReference type="SUPFAM" id="SSF161008">
    <property type="entry name" value="Viral glycoprotein ectodomain-like"/>
    <property type="match status" value="1"/>
</dbReference>
<dbReference type="EMBL" id="UYRR01000553">
    <property type="protein sequence ID" value="VDK17999.1"/>
    <property type="molecule type" value="Genomic_DNA"/>
</dbReference>
<dbReference type="Pfam" id="PF18701">
    <property type="entry name" value="DUF5641"/>
    <property type="match status" value="1"/>
</dbReference>
<feature type="domain" description="DUF5641" evidence="3">
    <location>
        <begin position="487"/>
        <end position="586"/>
    </location>
</feature>
<dbReference type="PANTHER" id="PTHR47331">
    <property type="entry name" value="PHD-TYPE DOMAIN-CONTAINING PROTEIN"/>
    <property type="match status" value="1"/>
</dbReference>
<name>A0A0M3IZX3_ANISI</name>
<keyword evidence="2" id="KW-0472">Membrane</keyword>
<feature type="compositionally biased region" description="Basic residues" evidence="1">
    <location>
        <begin position="1200"/>
        <end position="1211"/>
    </location>
</feature>
<feature type="compositionally biased region" description="Polar residues" evidence="1">
    <location>
        <begin position="1156"/>
        <end position="1174"/>
    </location>
</feature>
<evidence type="ECO:0000313" key="4">
    <source>
        <dbReference type="EMBL" id="VDK17999.1"/>
    </source>
</evidence>
<proteinExistence type="predicted"/>
<keyword evidence="2" id="KW-1133">Transmembrane helix</keyword>
<dbReference type="Proteomes" id="UP000267096">
    <property type="component" value="Unassembled WGS sequence"/>
</dbReference>
<reference evidence="4 5" key="2">
    <citation type="submission" date="2018-11" db="EMBL/GenBank/DDBJ databases">
        <authorList>
            <consortium name="Pathogen Informatics"/>
        </authorList>
    </citation>
    <scope>NUCLEOTIDE SEQUENCE [LARGE SCALE GENOMIC DNA]</scope>
</reference>
<gene>
    <name evidence="4" type="ORF">ASIM_LOCUS706</name>
</gene>
<feature type="region of interest" description="Disordered" evidence="1">
    <location>
        <begin position="1156"/>
        <end position="1211"/>
    </location>
</feature>
<evidence type="ECO:0000313" key="6">
    <source>
        <dbReference type="WBParaSite" id="ASIM_0000080701-mRNA-1"/>
    </source>
</evidence>